<comment type="caution">
    <text evidence="1">The sequence shown here is derived from an EMBL/GenBank/DDBJ whole genome shotgun (WGS) entry which is preliminary data.</text>
</comment>
<dbReference type="Proteomes" id="UP000304953">
    <property type="component" value="Unassembled WGS sequence"/>
</dbReference>
<organism evidence="1 2">
    <name type="scientific">Petralouisia muris</name>
    <dbReference type="NCBI Taxonomy" id="3032872"/>
    <lineage>
        <taxon>Bacteria</taxon>
        <taxon>Bacillati</taxon>
        <taxon>Bacillota</taxon>
        <taxon>Clostridia</taxon>
        <taxon>Lachnospirales</taxon>
        <taxon>Lachnospiraceae</taxon>
        <taxon>Petralouisia</taxon>
    </lineage>
</organism>
<protein>
    <submittedName>
        <fullName evidence="1">Carbohydrate ABC transporter permease</fullName>
    </submittedName>
</protein>
<reference evidence="1" key="1">
    <citation type="submission" date="2019-04" db="EMBL/GenBank/DDBJ databases">
        <title>Microbes associate with the intestines of laboratory mice.</title>
        <authorList>
            <person name="Navarre W."/>
            <person name="Wong E."/>
            <person name="Huang K."/>
            <person name="Tropini C."/>
            <person name="Ng K."/>
            <person name="Yu B."/>
        </authorList>
    </citation>
    <scope>NUCLEOTIDE SEQUENCE</scope>
    <source>
        <strain evidence="1">NM01_1-7b</strain>
    </source>
</reference>
<name>A0AC61RW32_9FIRM</name>
<evidence type="ECO:0000313" key="2">
    <source>
        <dbReference type="Proteomes" id="UP000304953"/>
    </source>
</evidence>
<dbReference type="EMBL" id="SRYA01000020">
    <property type="protein sequence ID" value="TGY96113.1"/>
    <property type="molecule type" value="Genomic_DNA"/>
</dbReference>
<evidence type="ECO:0000313" key="1">
    <source>
        <dbReference type="EMBL" id="TGY96113.1"/>
    </source>
</evidence>
<sequence length="282" mass="31554">MKKTNNKKILKGIWFYARVILVVLVLLFPFIIMLSISLKETAETIGYPPTIIPRNWDIQHFFDIFNANIFPFNKYMRNSLYIALATSVIAVLLGILGGYALSRLKFKGKSLISEMFFLVYMFSGILLIVPLFKMLSAIGLSNSREAVIICMIVQTLPTAIYMTRSYFDTIPAELEEAGRVDGLSRMGIIFRIVVPLSMSGIISVFVYAFMIAWNDVLFASIFIDSPELMTIPIGLNSLFNTPDYIWGRMMAASLVTSLPIVIMYGFSQRLIKSGSTAGGVKG</sequence>
<gene>
    <name evidence="1" type="ORF">E5329_11650</name>
</gene>
<accession>A0AC61RW32</accession>
<keyword evidence="2" id="KW-1185">Reference proteome</keyword>
<proteinExistence type="predicted"/>